<evidence type="ECO:0000259" key="3">
    <source>
        <dbReference type="Pfam" id="PF20695"/>
    </source>
</evidence>
<comment type="similarity">
    <text evidence="1">Belongs to the UbiD family.</text>
</comment>
<dbReference type="EMBL" id="CP001230">
    <property type="protein sequence ID" value="ACO04249.1"/>
    <property type="molecule type" value="Genomic_DNA"/>
</dbReference>
<evidence type="ECO:0000259" key="2">
    <source>
        <dbReference type="Pfam" id="PF01977"/>
    </source>
</evidence>
<dbReference type="PANTHER" id="PTHR30108">
    <property type="entry name" value="3-OCTAPRENYL-4-HYDROXYBENZOATE CARBOXY-LYASE-RELATED"/>
    <property type="match status" value="1"/>
</dbReference>
<evidence type="ECO:0000256" key="1">
    <source>
        <dbReference type="ARBA" id="ARBA00010021"/>
    </source>
</evidence>
<dbReference type="GO" id="GO:0008694">
    <property type="term" value="F:4-hydroxy-3-polyprenylbenzoate decarboxylase activity"/>
    <property type="evidence" value="ECO:0007669"/>
    <property type="project" value="TreeGrafter"/>
</dbReference>
<dbReference type="SUPFAM" id="SSF50475">
    <property type="entry name" value="FMN-binding split barrel"/>
    <property type="match status" value="1"/>
</dbReference>
<dbReference type="NCBIfam" id="TIGR00148">
    <property type="entry name" value="UbiD family decarboxylase"/>
    <property type="match status" value="1"/>
</dbReference>
<organism evidence="5 6">
    <name type="scientific">Persephonella marina (strain DSM 14350 / EX-H1)</name>
    <dbReference type="NCBI Taxonomy" id="123214"/>
    <lineage>
        <taxon>Bacteria</taxon>
        <taxon>Pseudomonadati</taxon>
        <taxon>Aquificota</taxon>
        <taxon>Aquificia</taxon>
        <taxon>Aquificales</taxon>
        <taxon>Hydrogenothermaceae</taxon>
        <taxon>Persephonella</taxon>
    </lineage>
</organism>
<dbReference type="SUPFAM" id="SSF143968">
    <property type="entry name" value="UbiD C-terminal domain-like"/>
    <property type="match status" value="1"/>
</dbReference>
<reference evidence="5 6" key="1">
    <citation type="journal article" date="2009" name="J. Bacteriol.">
        <title>Complete and draft genome sequences of six members of the Aquificales.</title>
        <authorList>
            <person name="Reysenbach A.L."/>
            <person name="Hamamura N."/>
            <person name="Podar M."/>
            <person name="Griffiths E."/>
            <person name="Ferreira S."/>
            <person name="Hochstein R."/>
            <person name="Heidelberg J."/>
            <person name="Johnson J."/>
            <person name="Mead D."/>
            <person name="Pohorille A."/>
            <person name="Sarmiento M."/>
            <person name="Schweighofer K."/>
            <person name="Seshadri R."/>
            <person name="Voytek M.A."/>
        </authorList>
    </citation>
    <scope>NUCLEOTIDE SEQUENCE [LARGE SCALE GENOMIC DNA]</scope>
    <source>
        <strain evidence="6">DSM 14350 / EX-H1</strain>
    </source>
</reference>
<dbReference type="InterPro" id="IPR022390">
    <property type="entry name" value="HBDC"/>
</dbReference>
<dbReference type="Gene3D" id="3.40.1670.10">
    <property type="entry name" value="UbiD C-terminal domain-like"/>
    <property type="match status" value="1"/>
</dbReference>
<keyword evidence="6" id="KW-1185">Reference proteome</keyword>
<gene>
    <name evidence="5" type="ordered locus">PERMA_0005</name>
</gene>
<dbReference type="GO" id="GO:0006744">
    <property type="term" value="P:ubiquinone biosynthetic process"/>
    <property type="evidence" value="ECO:0007669"/>
    <property type="project" value="TreeGrafter"/>
</dbReference>
<dbReference type="InterPro" id="IPR048304">
    <property type="entry name" value="UbiD_Rift_dom"/>
</dbReference>
<feature type="domain" description="3-octaprenyl-4-hydroxybenzoate carboxy-lyase-like N-terminal" evidence="3">
    <location>
        <begin position="10"/>
        <end position="86"/>
    </location>
</feature>
<dbReference type="Pfam" id="PF20696">
    <property type="entry name" value="UbiD_C"/>
    <property type="match status" value="1"/>
</dbReference>
<dbReference type="InterPro" id="IPR002830">
    <property type="entry name" value="UbiD"/>
</dbReference>
<dbReference type="PaxDb" id="123214-PERMA_0005"/>
<dbReference type="GO" id="GO:0005829">
    <property type="term" value="C:cytosol"/>
    <property type="evidence" value="ECO:0007669"/>
    <property type="project" value="TreeGrafter"/>
</dbReference>
<feature type="domain" description="3-octaprenyl-4-hydroxybenzoate carboxy-lyase-like C-terminal" evidence="4">
    <location>
        <begin position="326"/>
        <end position="448"/>
    </location>
</feature>
<dbReference type="KEGG" id="pmx:PERMA_0005"/>
<evidence type="ECO:0000259" key="4">
    <source>
        <dbReference type="Pfam" id="PF20696"/>
    </source>
</evidence>
<dbReference type="PANTHER" id="PTHR30108:SF17">
    <property type="entry name" value="FERULIC ACID DECARBOXYLASE 1"/>
    <property type="match status" value="1"/>
</dbReference>
<proteinExistence type="inferred from homology"/>
<dbReference type="InterPro" id="IPR049383">
    <property type="entry name" value="UbiD-like_N"/>
</dbReference>
<name>C0QSY8_PERMH</name>
<dbReference type="HOGENOM" id="CLU_023348_4_1_0"/>
<evidence type="ECO:0000313" key="6">
    <source>
        <dbReference type="Proteomes" id="UP000001366"/>
    </source>
</evidence>
<evidence type="ECO:0000313" key="5">
    <source>
        <dbReference type="EMBL" id="ACO04249.1"/>
    </source>
</evidence>
<dbReference type="STRING" id="123214.PERMA_0005"/>
<dbReference type="AlphaFoldDB" id="C0QSY8"/>
<sequence length="503" mass="57212">MAYRDLREFIKDLDKNGELIRIKDRVSPVLEITEIADNVMKLPDGGKALLFENVEGSDMPVLINAFGSEKRMKMALGVERFEDIGWKLYRILKPEVPHTFLDKLKRIPELKKLNDALPKTVKTGSVKEVIKKGDDIDLFEIPVLKCWPKDGGRFITLPQVISKDPENGLRNVGMYRIQILDRDKVAVHWQIHKGGAKHYWKYKKLGQKIPVAIAIGGDPVLTYVASAPLPEDVDEYLFAGIIRGKGVELVRCETVDLEVPADAEIIIEGYIDPEEPLVDEGPFGDHTGFYTPVEKYPMMHVTAVTHRKDPVYLTTIVGRPPMEDGWMGKATERIFLPLIKFNLPEVVDYNLPVSGCFHNFCFVSIKKQYPGHAYKVMDALWGMGQMMFTKNIVVFDEWVDVQSIDDVLWIWGNNVDPARDVVIKKGVIDVLDHSTDLVGFGGKMGIDATTKWKGEGYQREWPELAVMDESVKERMKPVVNRVMKEIMKSIIDKEVKKAKKYLK</sequence>
<dbReference type="OrthoDB" id="9809841at2"/>
<dbReference type="eggNOG" id="COG0043">
    <property type="taxonomic scope" value="Bacteria"/>
</dbReference>
<dbReference type="NCBIfam" id="TIGR03701">
    <property type="entry name" value="mena_SCO4490"/>
    <property type="match status" value="1"/>
</dbReference>
<dbReference type="Proteomes" id="UP000001366">
    <property type="component" value="Chromosome"/>
</dbReference>
<dbReference type="RefSeq" id="WP_012676487.1">
    <property type="nucleotide sequence ID" value="NC_012440.1"/>
</dbReference>
<dbReference type="Pfam" id="PF01977">
    <property type="entry name" value="UbiD"/>
    <property type="match status" value="1"/>
</dbReference>
<dbReference type="Pfam" id="PF20695">
    <property type="entry name" value="UbiD_N"/>
    <property type="match status" value="1"/>
</dbReference>
<protein>
    <submittedName>
        <fullName evidence="5">Menaquinone biosynthesis decarboxylase, family</fullName>
    </submittedName>
</protein>
<feature type="domain" description="3-octaprenyl-4-hydroxybenzoate carboxy-lyase-like Rift-related" evidence="2">
    <location>
        <begin position="121"/>
        <end position="320"/>
    </location>
</feature>
<dbReference type="FunFam" id="3.40.1670.10:FF:000003">
    <property type="entry name" value="Phenolic acid decarboxylase"/>
    <property type="match status" value="1"/>
</dbReference>
<accession>C0QSY8</accession>
<dbReference type="InterPro" id="IPR049381">
    <property type="entry name" value="UbiD-like_C"/>
</dbReference>